<dbReference type="Proteomes" id="UP001215280">
    <property type="component" value="Unassembled WGS sequence"/>
</dbReference>
<evidence type="ECO:0000313" key="1">
    <source>
        <dbReference type="EMBL" id="KAJ7738671.1"/>
    </source>
</evidence>
<accession>A0AAD7ICG1</accession>
<reference evidence="1" key="1">
    <citation type="submission" date="2023-03" db="EMBL/GenBank/DDBJ databases">
        <title>Massive genome expansion in bonnet fungi (Mycena s.s.) driven by repeated elements and novel gene families across ecological guilds.</title>
        <authorList>
            <consortium name="Lawrence Berkeley National Laboratory"/>
            <person name="Harder C.B."/>
            <person name="Miyauchi S."/>
            <person name="Viragh M."/>
            <person name="Kuo A."/>
            <person name="Thoen E."/>
            <person name="Andreopoulos B."/>
            <person name="Lu D."/>
            <person name="Skrede I."/>
            <person name="Drula E."/>
            <person name="Henrissat B."/>
            <person name="Morin E."/>
            <person name="Kohler A."/>
            <person name="Barry K."/>
            <person name="LaButti K."/>
            <person name="Morin E."/>
            <person name="Salamov A."/>
            <person name="Lipzen A."/>
            <person name="Mereny Z."/>
            <person name="Hegedus B."/>
            <person name="Baldrian P."/>
            <person name="Stursova M."/>
            <person name="Weitz H."/>
            <person name="Taylor A."/>
            <person name="Grigoriev I.V."/>
            <person name="Nagy L.G."/>
            <person name="Martin F."/>
            <person name="Kauserud H."/>
        </authorList>
    </citation>
    <scope>NUCLEOTIDE SEQUENCE</scope>
    <source>
        <strain evidence="1">CBHHK188m</strain>
    </source>
</reference>
<protein>
    <submittedName>
        <fullName evidence="1">Uncharacterized protein</fullName>
    </submittedName>
</protein>
<keyword evidence="2" id="KW-1185">Reference proteome</keyword>
<dbReference type="EMBL" id="JARJLG010000136">
    <property type="protein sequence ID" value="KAJ7738671.1"/>
    <property type="molecule type" value="Genomic_DNA"/>
</dbReference>
<dbReference type="AlphaFoldDB" id="A0AAD7ICG1"/>
<gene>
    <name evidence="1" type="ORF">DFH07DRAFT_752425</name>
</gene>
<organism evidence="1 2">
    <name type="scientific">Mycena maculata</name>
    <dbReference type="NCBI Taxonomy" id="230809"/>
    <lineage>
        <taxon>Eukaryota</taxon>
        <taxon>Fungi</taxon>
        <taxon>Dikarya</taxon>
        <taxon>Basidiomycota</taxon>
        <taxon>Agaricomycotina</taxon>
        <taxon>Agaricomycetes</taxon>
        <taxon>Agaricomycetidae</taxon>
        <taxon>Agaricales</taxon>
        <taxon>Marasmiineae</taxon>
        <taxon>Mycenaceae</taxon>
        <taxon>Mycena</taxon>
    </lineage>
</organism>
<comment type="caution">
    <text evidence="1">The sequence shown here is derived from an EMBL/GenBank/DDBJ whole genome shotgun (WGS) entry which is preliminary data.</text>
</comment>
<evidence type="ECO:0000313" key="2">
    <source>
        <dbReference type="Proteomes" id="UP001215280"/>
    </source>
</evidence>
<proteinExistence type="predicted"/>
<sequence>MYVLSCEDLYIADTCRTLDPSKAPTTSTAKGTVKTERDKFSALVIPEMPPSIACMADALRQVDRTVSPYTSDGADRRYVLPKPALLVNTTPERRHKVLHHWSLLSDGFLYVLTQDPQLLSGQEWRDVLEGLMTKCGEPGSRAHKRGTRLENLLRPALEASNVSGLEGFPAPVQSLPEFSLEQTREIVWKVAETSFRFEFCSLDRRASGKKRLDEVKGCFAGHMLVGVPLEMSKCGCASTTLQERHRYVGRTGILMLDWTTKSPRPNIIRRLAQRLPWSPADMQALETAVCSYYTQAFWEYFGRAAIVPLRLDHDLEEEEGQL</sequence>
<name>A0AAD7ICG1_9AGAR</name>